<dbReference type="PANTHER" id="PTHR43179:SF10">
    <property type="entry name" value="GLYCOSYL TRANSFERASE"/>
    <property type="match status" value="1"/>
</dbReference>
<keyword evidence="3" id="KW-1185">Reference proteome</keyword>
<dbReference type="Proteomes" id="UP001437460">
    <property type="component" value="Unassembled WGS sequence"/>
</dbReference>
<accession>A0ABV1HN40</accession>
<dbReference type="Pfam" id="PF00535">
    <property type="entry name" value="Glycos_transf_2"/>
    <property type="match status" value="1"/>
</dbReference>
<dbReference type="EC" id="2.4.-.-" evidence="2"/>
<gene>
    <name evidence="2" type="ORF">WMO41_11220</name>
</gene>
<comment type="caution">
    <text evidence="2">The sequence shown here is derived from an EMBL/GenBank/DDBJ whole genome shotgun (WGS) entry which is preliminary data.</text>
</comment>
<keyword evidence="2" id="KW-0808">Transferase</keyword>
<dbReference type="Gene3D" id="3.90.550.10">
    <property type="entry name" value="Spore Coat Polysaccharide Biosynthesis Protein SpsA, Chain A"/>
    <property type="match status" value="1"/>
</dbReference>
<dbReference type="InterPro" id="IPR029044">
    <property type="entry name" value="Nucleotide-diphossugar_trans"/>
</dbReference>
<dbReference type="EMBL" id="JBBMFJ010000023">
    <property type="protein sequence ID" value="MEQ2563726.1"/>
    <property type="molecule type" value="Genomic_DNA"/>
</dbReference>
<dbReference type="RefSeq" id="WP_349229830.1">
    <property type="nucleotide sequence ID" value="NZ_JBBMFJ010000023.1"/>
</dbReference>
<dbReference type="InterPro" id="IPR001173">
    <property type="entry name" value="Glyco_trans_2-like"/>
</dbReference>
<organism evidence="2 3">
    <name type="scientific">Ventrimonas faecis</name>
    <dbReference type="NCBI Taxonomy" id="3133170"/>
    <lineage>
        <taxon>Bacteria</taxon>
        <taxon>Bacillati</taxon>
        <taxon>Bacillota</taxon>
        <taxon>Clostridia</taxon>
        <taxon>Lachnospirales</taxon>
        <taxon>Lachnospiraceae</taxon>
        <taxon>Ventrimonas</taxon>
    </lineage>
</organism>
<evidence type="ECO:0000313" key="3">
    <source>
        <dbReference type="Proteomes" id="UP001437460"/>
    </source>
</evidence>
<dbReference type="PANTHER" id="PTHR43179">
    <property type="entry name" value="RHAMNOSYLTRANSFERASE WBBL"/>
    <property type="match status" value="1"/>
</dbReference>
<proteinExistence type="predicted"/>
<keyword evidence="2" id="KW-0328">Glycosyltransferase</keyword>
<sequence length="316" mass="35479">MSVRLSCVILNYNDAETTEKLVKQIVDYKVLHQIIVVDNASTDNSLERLKKLESELRTDTAGMKQDRQNAQVPAAADQPGKLQVLSAGHNGGYGSGNNLGVRYAAGEGGASYVLIANPDVVFLEQSLKAMLAVFARHPEVGIVTTRIHDARFPDLKNGWPLRSFTRELLSMGPVSRRLFGRSFDYPDSYFAGRNAVYVGAVHGSMLMVDTEKFLEAGGYDEGVFLYEEEQILGRRMQTAGYRSVLLLNQHYDHEHSASISKSFSDAMKRQRLREESTLYYMKHYLHINPLQEQIAKLWFAGIRMEMQVAKLAGIKI</sequence>
<dbReference type="SUPFAM" id="SSF53448">
    <property type="entry name" value="Nucleotide-diphospho-sugar transferases"/>
    <property type="match status" value="1"/>
</dbReference>
<feature type="domain" description="Glycosyltransferase 2-like" evidence="1">
    <location>
        <begin position="6"/>
        <end position="189"/>
    </location>
</feature>
<evidence type="ECO:0000259" key="1">
    <source>
        <dbReference type="Pfam" id="PF00535"/>
    </source>
</evidence>
<protein>
    <submittedName>
        <fullName evidence="2">Glycosyltransferase family 2 protein</fullName>
        <ecNumber evidence="2">2.4.-.-</ecNumber>
    </submittedName>
</protein>
<evidence type="ECO:0000313" key="2">
    <source>
        <dbReference type="EMBL" id="MEQ2563726.1"/>
    </source>
</evidence>
<dbReference type="GO" id="GO:0016757">
    <property type="term" value="F:glycosyltransferase activity"/>
    <property type="evidence" value="ECO:0007669"/>
    <property type="project" value="UniProtKB-KW"/>
</dbReference>
<name>A0ABV1HN40_9FIRM</name>
<reference evidence="2 3" key="1">
    <citation type="submission" date="2024-03" db="EMBL/GenBank/DDBJ databases">
        <title>Human intestinal bacterial collection.</title>
        <authorList>
            <person name="Pauvert C."/>
            <person name="Hitch T.C.A."/>
            <person name="Clavel T."/>
        </authorList>
    </citation>
    <scope>NUCLEOTIDE SEQUENCE [LARGE SCALE GENOMIC DNA]</scope>
    <source>
        <strain evidence="2 3">CLA-AP-H27</strain>
    </source>
</reference>